<comment type="caution">
    <text evidence="2">The sequence shown here is derived from an EMBL/GenBank/DDBJ whole genome shotgun (WGS) entry which is preliminary data.</text>
</comment>
<dbReference type="OrthoDB" id="4484384at2759"/>
<evidence type="ECO:0000313" key="3">
    <source>
        <dbReference type="Proteomes" id="UP000838763"/>
    </source>
</evidence>
<name>A0A9P1M8Z1_9PEZI</name>
<keyword evidence="1" id="KW-0732">Signal</keyword>
<accession>A0A9P1M8Z1</accession>
<proteinExistence type="predicted"/>
<sequence length="183" mass="19536">MKFTTAIFTIGSLLATSTLAAPAAQSEAAVGHVASDAEQIEALFADIVVEEEGEDGDNQSPASPLVPRGNNYCSPTGAESCNFWIKTTIPIASSGYQRWWGLYSHTCAKIGGETQSLSPASESWSLTSQLPYTIELTINTGGFRPGGHFWYAGRKTSLGNAMYCEDCSGLTASNCCRVAFRCR</sequence>
<feature type="signal peptide" evidence="1">
    <location>
        <begin position="1"/>
        <end position="20"/>
    </location>
</feature>
<organism evidence="2 3">
    <name type="scientific">Parascedosporium putredinis</name>
    <dbReference type="NCBI Taxonomy" id="1442378"/>
    <lineage>
        <taxon>Eukaryota</taxon>
        <taxon>Fungi</taxon>
        <taxon>Dikarya</taxon>
        <taxon>Ascomycota</taxon>
        <taxon>Pezizomycotina</taxon>
        <taxon>Sordariomycetes</taxon>
        <taxon>Hypocreomycetidae</taxon>
        <taxon>Microascales</taxon>
        <taxon>Microascaceae</taxon>
        <taxon>Parascedosporium</taxon>
    </lineage>
</organism>
<keyword evidence="3" id="KW-1185">Reference proteome</keyword>
<dbReference type="EMBL" id="CALLCH030000012">
    <property type="protein sequence ID" value="CAI4214670.1"/>
    <property type="molecule type" value="Genomic_DNA"/>
</dbReference>
<evidence type="ECO:0000256" key="1">
    <source>
        <dbReference type="SAM" id="SignalP"/>
    </source>
</evidence>
<protein>
    <submittedName>
        <fullName evidence="2">Uncharacterized protein</fullName>
    </submittedName>
</protein>
<reference evidence="2" key="1">
    <citation type="submission" date="2022-11" db="EMBL/GenBank/DDBJ databases">
        <authorList>
            <person name="Scott C."/>
            <person name="Bruce N."/>
        </authorList>
    </citation>
    <scope>NUCLEOTIDE SEQUENCE</scope>
</reference>
<gene>
    <name evidence="2" type="ORF">PPNO1_LOCUS4398</name>
</gene>
<dbReference type="Proteomes" id="UP000838763">
    <property type="component" value="Unassembled WGS sequence"/>
</dbReference>
<feature type="chain" id="PRO_5040211231" evidence="1">
    <location>
        <begin position="21"/>
        <end position="183"/>
    </location>
</feature>
<dbReference type="AlphaFoldDB" id="A0A9P1M8Z1"/>
<evidence type="ECO:0000313" key="2">
    <source>
        <dbReference type="EMBL" id="CAI4214670.1"/>
    </source>
</evidence>